<comment type="caution">
    <text evidence="8">Lacks conserved residue(s) required for the propagation of feature annotation.</text>
</comment>
<evidence type="ECO:0000259" key="10">
    <source>
        <dbReference type="PROSITE" id="PS50164"/>
    </source>
</evidence>
<comment type="similarity">
    <text evidence="8">Belongs to the SLX1 family.</text>
</comment>
<comment type="function">
    <text evidence="8">Catalytic subunit of a heterodimeric structure-specific endonuclease that resolves DNA secondary structures generated during DNA repair and recombination. Has endonuclease activity towards branched DNA substrates, introducing single-strand cuts in duplex DNA close to junctions with ss-DNA.</text>
</comment>
<keyword evidence="12" id="KW-1185">Reference proteome</keyword>
<dbReference type="AlphaFoldDB" id="A0A1R3K5G4"/>
<keyword evidence="7 8" id="KW-0539">Nucleus</keyword>
<evidence type="ECO:0000256" key="7">
    <source>
        <dbReference type="ARBA" id="ARBA00023242"/>
    </source>
</evidence>
<sequence length="471" mass="53232">MRKGKTAGNGNGARKRNRKAGDSKSLIQYFKQKKSRDVQSVDKEEIRESEDENKGKQGNGFFACYLLTSLSPRHKGQTYIGFTVNPRRRIRQHNGEIGSGAWRTKSKRPWEMVICIYGFPTNVSALKFEWAWQHPHESVAVREAAATFKSLSGVANKIKLAYTMLTLPAWQSLDITVNYFSTKYMKHSACCPSLPEHMKVRVCPMDELPCYTEQDEFEYKDEFDDIDENDEVSDTWETYPDEGVNVSADNLQGSIHEASDVQFEHVEEYRSREPVDSSSLGVHDMQPHVFIDSPTSKASLMATGLTMEEATECEDMSITGRESLKRKKFTDAVEANEDSQPLFSKKVLTSYEGDGKPEDSSTFGVYHKQPFDFIYSPVRTSYSAATSLSNGETIKGADISITEKECPSHKQFAAVVEANEDQQRSEKPLRTEGSHDVEVIDLLTPSPDCRARSYSRKRRISKLSPEIIDLT</sequence>
<keyword evidence="2 8" id="KW-0255">Endonuclease</keyword>
<dbReference type="GO" id="GO:0000724">
    <property type="term" value="P:double-strand break repair via homologous recombination"/>
    <property type="evidence" value="ECO:0007669"/>
    <property type="project" value="TreeGrafter"/>
</dbReference>
<feature type="region of interest" description="Disordered" evidence="9">
    <location>
        <begin position="1"/>
        <end position="54"/>
    </location>
</feature>
<keyword evidence="1 8" id="KW-0540">Nuclease</keyword>
<dbReference type="Pfam" id="PF01541">
    <property type="entry name" value="GIY-YIG"/>
    <property type="match status" value="1"/>
</dbReference>
<comment type="subunit">
    <text evidence="8">Forms a heterodimer with a member of the SLX4 family.</text>
</comment>
<dbReference type="EMBL" id="AWUE01014649">
    <property type="protein sequence ID" value="OMP02330.1"/>
    <property type="molecule type" value="Genomic_DNA"/>
</dbReference>
<evidence type="ECO:0000256" key="2">
    <source>
        <dbReference type="ARBA" id="ARBA00022759"/>
    </source>
</evidence>
<evidence type="ECO:0000256" key="8">
    <source>
        <dbReference type="HAMAP-Rule" id="MF_03100"/>
    </source>
</evidence>
<proteinExistence type="inferred from homology"/>
<evidence type="ECO:0000313" key="12">
    <source>
        <dbReference type="Proteomes" id="UP000187203"/>
    </source>
</evidence>
<dbReference type="PANTHER" id="PTHR20208:SF10">
    <property type="entry name" value="STRUCTURE-SPECIFIC ENDONUCLEASE SUBUNIT SLX1"/>
    <property type="match status" value="1"/>
</dbReference>
<feature type="domain" description="GIY-YIG" evidence="10">
    <location>
        <begin position="60"/>
        <end position="142"/>
    </location>
</feature>
<dbReference type="HAMAP" id="MF_03100">
    <property type="entry name" value="Endonuc_su_Slx1"/>
    <property type="match status" value="1"/>
</dbReference>
<evidence type="ECO:0000256" key="3">
    <source>
        <dbReference type="ARBA" id="ARBA00022763"/>
    </source>
</evidence>
<dbReference type="CDD" id="cd10455">
    <property type="entry name" value="GIY-YIG_SLX1"/>
    <property type="match status" value="1"/>
</dbReference>
<dbReference type="GO" id="GO:0033557">
    <property type="term" value="C:Slx1-Slx4 complex"/>
    <property type="evidence" value="ECO:0007669"/>
    <property type="project" value="UniProtKB-UniRule"/>
</dbReference>
<dbReference type="FunFam" id="3.40.1440.10:FF:000005">
    <property type="entry name" value="Structure-specific endonuclease subunit SLX1 homolog"/>
    <property type="match status" value="1"/>
</dbReference>
<dbReference type="SMART" id="SM00465">
    <property type="entry name" value="GIYc"/>
    <property type="match status" value="1"/>
</dbReference>
<gene>
    <name evidence="11" type="ORF">COLO4_11190</name>
</gene>
<keyword evidence="3 8" id="KW-0227">DNA damage</keyword>
<name>A0A1R3K5G4_9ROSI</name>
<evidence type="ECO:0000313" key="11">
    <source>
        <dbReference type="EMBL" id="OMP02330.1"/>
    </source>
</evidence>
<dbReference type="STRING" id="93759.A0A1R3K5G4"/>
<dbReference type="GO" id="GO:0008821">
    <property type="term" value="F:crossover junction DNA endonuclease activity"/>
    <property type="evidence" value="ECO:0007669"/>
    <property type="project" value="TreeGrafter"/>
</dbReference>
<comment type="caution">
    <text evidence="11">The sequence shown here is derived from an EMBL/GenBank/DDBJ whole genome shotgun (WGS) entry which is preliminary data.</text>
</comment>
<comment type="subcellular location">
    <subcellularLocation>
        <location evidence="8">Nucleus</location>
    </subcellularLocation>
</comment>
<evidence type="ECO:0000256" key="1">
    <source>
        <dbReference type="ARBA" id="ARBA00022722"/>
    </source>
</evidence>
<evidence type="ECO:0000256" key="5">
    <source>
        <dbReference type="ARBA" id="ARBA00023172"/>
    </source>
</evidence>
<dbReference type="PROSITE" id="PS50164">
    <property type="entry name" value="GIY_YIG"/>
    <property type="match status" value="1"/>
</dbReference>
<feature type="compositionally biased region" description="Basic and acidic residues" evidence="9">
    <location>
        <begin position="35"/>
        <end position="46"/>
    </location>
</feature>
<dbReference type="InterPro" id="IPR000305">
    <property type="entry name" value="GIY-YIG_endonuc"/>
</dbReference>
<dbReference type="OrthoDB" id="24645at2759"/>
<dbReference type="PANTHER" id="PTHR20208">
    <property type="entry name" value="STRUCTURE-SPECIFIC ENDONUCLEASE SUBUNIT SLX1"/>
    <property type="match status" value="1"/>
</dbReference>
<dbReference type="InterPro" id="IPR035901">
    <property type="entry name" value="GIY-YIG_endonuc_sf"/>
</dbReference>
<dbReference type="EC" id="3.1.-.-" evidence="8"/>
<reference evidence="12" key="1">
    <citation type="submission" date="2013-09" db="EMBL/GenBank/DDBJ databases">
        <title>Corchorus olitorius genome sequencing.</title>
        <authorList>
            <person name="Alam M."/>
            <person name="Haque M.S."/>
            <person name="Islam M.S."/>
            <person name="Emdad E.M."/>
            <person name="Islam M.M."/>
            <person name="Ahmed B."/>
            <person name="Halim A."/>
            <person name="Hossen Q.M.M."/>
            <person name="Hossain M.Z."/>
            <person name="Ahmed R."/>
            <person name="Khan M.M."/>
            <person name="Islam R."/>
            <person name="Rashid M.M."/>
            <person name="Khan S.A."/>
            <person name="Rahman M.S."/>
            <person name="Alam M."/>
            <person name="Yahiya A.S."/>
            <person name="Khan M.S."/>
            <person name="Azam M.S."/>
            <person name="Haque T."/>
            <person name="Lashkar M.Z.H."/>
            <person name="Akhand A.I."/>
            <person name="Morshed G."/>
            <person name="Roy S."/>
            <person name="Uddin K.S."/>
            <person name="Rabeya T."/>
            <person name="Hossain A.S."/>
            <person name="Chowdhury A."/>
            <person name="Snigdha A.R."/>
            <person name="Mortoza M.S."/>
            <person name="Matin S.A."/>
            <person name="Hoque S.M.E."/>
            <person name="Islam M.K."/>
            <person name="Roy D.K."/>
            <person name="Haider R."/>
            <person name="Moosa M.M."/>
            <person name="Elias S.M."/>
            <person name="Hasan A.M."/>
            <person name="Jahan S."/>
            <person name="Shafiuddin M."/>
            <person name="Mahmood N."/>
            <person name="Shommy N.S."/>
        </authorList>
    </citation>
    <scope>NUCLEOTIDE SEQUENCE [LARGE SCALE GENOMIC DNA]</scope>
    <source>
        <strain evidence="12">cv. O-4</strain>
    </source>
</reference>
<dbReference type="Proteomes" id="UP000187203">
    <property type="component" value="Unassembled WGS sequence"/>
</dbReference>
<comment type="cofactor">
    <cofactor evidence="8">
        <name>a divalent metal cation</name>
        <dbReference type="ChEBI" id="CHEBI:60240"/>
    </cofactor>
</comment>
<evidence type="ECO:0000256" key="6">
    <source>
        <dbReference type="ARBA" id="ARBA00023204"/>
    </source>
</evidence>
<dbReference type="Gene3D" id="3.40.1440.10">
    <property type="entry name" value="GIY-YIG endonuclease"/>
    <property type="match status" value="1"/>
</dbReference>
<evidence type="ECO:0000256" key="4">
    <source>
        <dbReference type="ARBA" id="ARBA00022801"/>
    </source>
</evidence>
<accession>A0A1R3K5G4</accession>
<dbReference type="InterPro" id="IPR050381">
    <property type="entry name" value="SLX1_endonuclease"/>
</dbReference>
<protein>
    <recommendedName>
        <fullName evidence="8">Structure-specific endonuclease subunit SLX1 homolog</fullName>
        <ecNumber evidence="8">3.1.-.-</ecNumber>
    </recommendedName>
</protein>
<dbReference type="SUPFAM" id="SSF82771">
    <property type="entry name" value="GIY-YIG endonuclease"/>
    <property type="match status" value="1"/>
</dbReference>
<organism evidence="11 12">
    <name type="scientific">Corchorus olitorius</name>
    <dbReference type="NCBI Taxonomy" id="93759"/>
    <lineage>
        <taxon>Eukaryota</taxon>
        <taxon>Viridiplantae</taxon>
        <taxon>Streptophyta</taxon>
        <taxon>Embryophyta</taxon>
        <taxon>Tracheophyta</taxon>
        <taxon>Spermatophyta</taxon>
        <taxon>Magnoliopsida</taxon>
        <taxon>eudicotyledons</taxon>
        <taxon>Gunneridae</taxon>
        <taxon>Pentapetalae</taxon>
        <taxon>rosids</taxon>
        <taxon>malvids</taxon>
        <taxon>Malvales</taxon>
        <taxon>Malvaceae</taxon>
        <taxon>Grewioideae</taxon>
        <taxon>Apeibeae</taxon>
        <taxon>Corchorus</taxon>
    </lineage>
</organism>
<keyword evidence="6 8" id="KW-0234">DNA repair</keyword>
<dbReference type="GO" id="GO:0017108">
    <property type="term" value="F:5'-flap endonuclease activity"/>
    <property type="evidence" value="ECO:0007669"/>
    <property type="project" value="InterPro"/>
</dbReference>
<evidence type="ECO:0000256" key="9">
    <source>
        <dbReference type="SAM" id="MobiDB-lite"/>
    </source>
</evidence>
<dbReference type="InterPro" id="IPR027520">
    <property type="entry name" value="Slx1"/>
</dbReference>
<keyword evidence="5 8" id="KW-0233">DNA recombination</keyword>
<keyword evidence="4 8" id="KW-0378">Hydrolase</keyword>